<evidence type="ECO:0000313" key="4">
    <source>
        <dbReference type="Proteomes" id="UP000002316"/>
    </source>
</evidence>
<feature type="transmembrane region" description="Helical" evidence="2">
    <location>
        <begin position="225"/>
        <end position="243"/>
    </location>
</feature>
<evidence type="ECO:0000256" key="1">
    <source>
        <dbReference type="SAM" id="MobiDB-lite"/>
    </source>
</evidence>
<feature type="transmembrane region" description="Helical" evidence="2">
    <location>
        <begin position="141"/>
        <end position="161"/>
    </location>
</feature>
<feature type="transmembrane region" description="Helical" evidence="2">
    <location>
        <begin position="102"/>
        <end position="121"/>
    </location>
</feature>
<protein>
    <submittedName>
        <fullName evidence="3">Uncharacterized protein</fullName>
    </submittedName>
</protein>
<keyword evidence="2" id="KW-0812">Transmembrane</keyword>
<feature type="compositionally biased region" description="Basic and acidic residues" evidence="1">
    <location>
        <begin position="1116"/>
        <end position="1130"/>
    </location>
</feature>
<dbReference type="GeneID" id="23863611"/>
<feature type="region of interest" description="Disordered" evidence="1">
    <location>
        <begin position="620"/>
        <end position="737"/>
    </location>
</feature>
<feature type="region of interest" description="Disordered" evidence="1">
    <location>
        <begin position="985"/>
        <end position="1005"/>
    </location>
</feature>
<organism evidence="3 4">
    <name type="scientific">Trypanosoma brucei gambiense (strain MHOM/CI/86/DAL972)</name>
    <dbReference type="NCBI Taxonomy" id="679716"/>
    <lineage>
        <taxon>Eukaryota</taxon>
        <taxon>Discoba</taxon>
        <taxon>Euglenozoa</taxon>
        <taxon>Kinetoplastea</taxon>
        <taxon>Metakinetoplastina</taxon>
        <taxon>Trypanosomatida</taxon>
        <taxon>Trypanosomatidae</taxon>
        <taxon>Trypanosoma</taxon>
    </lineage>
</organism>
<sequence length="1368" mass="151424">MTFVDLFDMTVAYVQYLYIMVSLSPNSFPEIILQPLSKGQLALLHISYDYLTGDSQKREQMFTLPNWIPHDSRLNYTFIVVIIPMVISLGGFLIVSSTGASLCLFAHVVAVFFTVLGAVLVSTPRAEKMEIMTRETQRILVLAGGVGLIVLFVAGIIYLFMLRRSQKKKRRLEMAADRGAEHREEVSAIQKAVRRVTQNKRATSALLAYEAKKEVYVQARRWRSILIQLLVCGIAIAAGYFIYVTLPTEDSAEALKIGRYDKAVAITFFVASSVIVIWALLSISQKGRQIQVKLTDKLSKSLTSTALIALSIAFTPVTLNMMRLLVCTEVSCNEGEMMIGMKSAVGGSRNFSNSWDTTEKPCLACNFTEHTQKCSKSLQIKLCGGNIREKRLAYDPRVSCREIDNFYKMSMSLVFIAYFVAYPAFLILSIDRATSILVDEYPLEKRICDEFNKKELYYEKTLMSRNVSSSLYVAFKYQFRRSRILFLLQRILLVLIGVLMRRGPGSVVAWLGISLITCICLVYLTYLMMARPYARPVENWYSISHQLVLTFIGSLGVVGSMSTRELVPNAVTITAVALMIVAPMFALIVGSVLTFRNDRQRVERLQSRLKRDFETVADTAENQSPDNVVVGESLDNPNCKGQATACTDPDLPPRGDGTTVGSAQSPGDMANNPQPGAEVNDSSNGRETGLPAQNPQVLASLPAAGGGVKGDNTRQRSGNRADREGAPASGPSDGADIGTAVVFADEHNAPEETDKKEKAMKDDYFGDKRSFEPQEYFRGYKEVPLSHDCGEGEGEGEGGGMDDELYEQTAVKRGELKAVLSSLIREGDDYLPDDGYPPGVAVPSNALDGWRHETQHGEEYDSAKKEDDATKGRPSCFSVMLRWMRQCGKAFHVHSNTLRYGEVLQSRRTLKMTAGIAERPFWITPSESQFLAAKAEGCDVPAIRQSAGGDEGPSGLYEPSQFFAKLVEHKKKCWNPLVGPSSRAVTAAKTAKEDSGKAKGPNSPSSALAVVASNLPVAKEGNVNPYGQTITSDVSDRISAMLSKEQLCAALAELKAADLDRLLPRDLKDTTVTERRPSICPEFAPHVALEGESEGNWEAFVQRLLEDIPDPLEKYRETGSRESAEAEGSPKDTTTGRRQSVTLDTALKMAGSPSAKRKSRMDVSSARALVRGAANMNAENMPKLRRHYLLRQQLVDEYNSEAGKLESLQMAVDHRIAMSIRRYMQIFFVALCLFSTLSLAMCIGGMMYKGDNISLTNAQSAYSVHNQLFGYKSWEEFTRNCCCSSLSSPAALPPNNVMALERWVCRNRLVKERVRRDVLKGEAVDGFKIRELCGMDFKNGCKLKLHPKGRVEIENCTTPVTEQEILRW</sequence>
<dbReference type="Proteomes" id="UP000002316">
    <property type="component" value="Chromosome 8"/>
</dbReference>
<feature type="compositionally biased region" description="Polar residues" evidence="1">
    <location>
        <begin position="635"/>
        <end position="645"/>
    </location>
</feature>
<evidence type="ECO:0000256" key="2">
    <source>
        <dbReference type="SAM" id="Phobius"/>
    </source>
</evidence>
<name>C9ZVN2_TRYB9</name>
<feature type="region of interest" description="Disordered" evidence="1">
    <location>
        <begin position="1116"/>
        <end position="1162"/>
    </location>
</feature>
<keyword evidence="2" id="KW-0472">Membrane</keyword>
<feature type="transmembrane region" description="Helical" evidence="2">
    <location>
        <begin position="302"/>
        <end position="319"/>
    </location>
</feature>
<reference evidence="4" key="1">
    <citation type="journal article" date="2010" name="PLoS Negl. Trop. Dis.">
        <title>The genome sequence of Trypanosoma brucei gambiense, causative agent of chronic human african trypanosomiasis.</title>
        <authorList>
            <person name="Jackson A.P."/>
            <person name="Sanders M."/>
            <person name="Berry A."/>
            <person name="McQuillan J."/>
            <person name="Aslett M.A."/>
            <person name="Quail M.A."/>
            <person name="Chukualim B."/>
            <person name="Capewell P."/>
            <person name="MacLeod A."/>
            <person name="Melville S.E."/>
            <person name="Gibson W."/>
            <person name="Barry J.D."/>
            <person name="Berriman M."/>
            <person name="Hertz-Fowler C."/>
        </authorList>
    </citation>
    <scope>NUCLEOTIDE SEQUENCE [LARGE SCALE GENOMIC DNA]</scope>
    <source>
        <strain evidence="4">MHOM/CI/86/DAL972</strain>
    </source>
</reference>
<dbReference type="PANTHER" id="PTHR34993:SF1">
    <property type="entry name" value="TRANSMEMBRANE PROTEIN"/>
    <property type="match status" value="1"/>
</dbReference>
<feature type="transmembrane region" description="Helical" evidence="2">
    <location>
        <begin position="540"/>
        <end position="558"/>
    </location>
</feature>
<feature type="transmembrane region" description="Helical" evidence="2">
    <location>
        <begin position="263"/>
        <end position="281"/>
    </location>
</feature>
<feature type="transmembrane region" description="Helical" evidence="2">
    <location>
        <begin position="484"/>
        <end position="501"/>
    </location>
</feature>
<dbReference type="VEuPathDB" id="TriTrypDB:Tbg972.8.4120"/>
<dbReference type="OrthoDB" id="273843at2759"/>
<dbReference type="KEGG" id="tbg:TbgDal_VIII4120"/>
<feature type="compositionally biased region" description="Polar residues" evidence="1">
    <location>
        <begin position="1131"/>
        <end position="1143"/>
    </location>
</feature>
<keyword evidence="2" id="KW-1133">Transmembrane helix</keyword>
<accession>C9ZVN2</accession>
<feature type="compositionally biased region" description="Basic and acidic residues" evidence="1">
    <location>
        <begin position="711"/>
        <end position="725"/>
    </location>
</feature>
<dbReference type="PANTHER" id="PTHR34993">
    <property type="entry name" value="TRANSMEMBRANE PROTEIN"/>
    <property type="match status" value="1"/>
</dbReference>
<feature type="transmembrane region" description="Helical" evidence="2">
    <location>
        <begin position="406"/>
        <end position="428"/>
    </location>
</feature>
<evidence type="ECO:0000313" key="3">
    <source>
        <dbReference type="EMBL" id="CBH13470.1"/>
    </source>
</evidence>
<feature type="transmembrane region" description="Helical" evidence="2">
    <location>
        <begin position="1226"/>
        <end position="1248"/>
    </location>
</feature>
<proteinExistence type="predicted"/>
<feature type="transmembrane region" description="Helical" evidence="2">
    <location>
        <begin position="74"/>
        <end position="95"/>
    </location>
</feature>
<feature type="compositionally biased region" description="Polar residues" evidence="1">
    <location>
        <begin position="680"/>
        <end position="697"/>
    </location>
</feature>
<dbReference type="EMBL" id="FN554971">
    <property type="protein sequence ID" value="CBH13470.1"/>
    <property type="molecule type" value="Genomic_DNA"/>
</dbReference>
<dbReference type="RefSeq" id="XP_011775747.1">
    <property type="nucleotide sequence ID" value="XM_011777445.1"/>
</dbReference>
<gene>
    <name evidence="3" type="ORF">TbgDal_VIII4120</name>
</gene>
<feature type="transmembrane region" description="Helical" evidence="2">
    <location>
        <begin position="570"/>
        <end position="595"/>
    </location>
</feature>
<feature type="transmembrane region" description="Helical" evidence="2">
    <location>
        <begin position="507"/>
        <end position="528"/>
    </location>
</feature>